<proteinExistence type="predicted"/>
<dbReference type="KEGG" id="hgi:ABY42_11290"/>
<keyword evidence="1" id="KW-0812">Transmembrane</keyword>
<dbReference type="AlphaFoldDB" id="A0A0K1IVE9"/>
<dbReference type="PATRIC" id="fig|35746.4.peg.2434"/>
<protein>
    <submittedName>
        <fullName evidence="2">Uncharacterized protein</fullName>
    </submittedName>
</protein>
<feature type="transmembrane region" description="Helical" evidence="1">
    <location>
        <begin position="12"/>
        <end position="28"/>
    </location>
</feature>
<evidence type="ECO:0000313" key="3">
    <source>
        <dbReference type="Proteomes" id="UP000066124"/>
    </source>
</evidence>
<keyword evidence="1" id="KW-0472">Membrane</keyword>
<evidence type="ECO:0000256" key="1">
    <source>
        <dbReference type="SAM" id="Phobius"/>
    </source>
</evidence>
<reference evidence="3" key="1">
    <citation type="journal article" date="2015" name="J. Biotechnol.">
        <title>Complete genome sequence of Haloferax gibbonsii strain ARA6, a potential producer of polyhydroxyalkanoates and halocins isolated from Araruama, Rio de Janeiro, Brasil.</title>
        <authorList>
            <person name="Pinto L.H."/>
            <person name="D'Alincourt Carvalho-Assef A.P."/>
            <person name="Vieira R.P."/>
            <person name="Clementino M.M."/>
            <person name="Albano R.M."/>
        </authorList>
    </citation>
    <scope>NUCLEOTIDE SEQUENCE [LARGE SCALE GENOMIC DNA]</scope>
    <source>
        <strain evidence="3">ARA6</strain>
    </source>
</reference>
<evidence type="ECO:0000313" key="2">
    <source>
        <dbReference type="EMBL" id="AKU08285.1"/>
    </source>
</evidence>
<sequence>MSRFRGKNKLSDFVVSVVVVALPASFLNEFDQIATQADTLFAGFLLPLAFVLAVTVDIDAGHSLA</sequence>
<dbReference type="EMBL" id="CP011947">
    <property type="protein sequence ID" value="AKU08285.1"/>
    <property type="molecule type" value="Genomic_DNA"/>
</dbReference>
<dbReference type="Proteomes" id="UP000066124">
    <property type="component" value="Chromosome"/>
</dbReference>
<organism evidence="2 3">
    <name type="scientific">Haloferax gibbonsii</name>
    <dbReference type="NCBI Taxonomy" id="35746"/>
    <lineage>
        <taxon>Archaea</taxon>
        <taxon>Methanobacteriati</taxon>
        <taxon>Methanobacteriota</taxon>
        <taxon>Stenosarchaea group</taxon>
        <taxon>Halobacteria</taxon>
        <taxon>Halobacteriales</taxon>
        <taxon>Haloferacaceae</taxon>
        <taxon>Haloferax</taxon>
    </lineage>
</organism>
<keyword evidence="1" id="KW-1133">Transmembrane helix</keyword>
<gene>
    <name evidence="2" type="ORF">ABY42_11290</name>
</gene>
<feature type="transmembrane region" description="Helical" evidence="1">
    <location>
        <begin position="40"/>
        <end position="60"/>
    </location>
</feature>
<accession>A0A0K1IVE9</accession>
<name>A0A0K1IVE9_HALGI</name>